<feature type="transmembrane region" description="Helical" evidence="1">
    <location>
        <begin position="59"/>
        <end position="79"/>
    </location>
</feature>
<dbReference type="Pfam" id="PF01844">
    <property type="entry name" value="HNH"/>
    <property type="match status" value="1"/>
</dbReference>
<keyword evidence="1" id="KW-1133">Transmembrane helix</keyword>
<evidence type="ECO:0000259" key="2">
    <source>
        <dbReference type="Pfam" id="PF01844"/>
    </source>
</evidence>
<dbReference type="Proteomes" id="UP000233419">
    <property type="component" value="Chromosome"/>
</dbReference>
<proteinExistence type="predicted"/>
<keyword evidence="1" id="KW-0812">Transmembrane</keyword>
<dbReference type="GO" id="GO:0003676">
    <property type="term" value="F:nucleic acid binding"/>
    <property type="evidence" value="ECO:0007669"/>
    <property type="project" value="InterPro"/>
</dbReference>
<feature type="domain" description="HNH" evidence="2">
    <location>
        <begin position="323"/>
        <end position="379"/>
    </location>
</feature>
<sequence>MKRKARVKEKMKYWFEKNLIINGKMTMNIINFYFVDAALVKYEIYFYDKKNKNISKDDIFFSIDETILNLSLFLSFFYIPHNNFCFSEYYDLSSEDSFLLSLKNYKKDLLIINKQQKKAGNFSELEMAFLCALYIENERTQNFPNKELLIDFLCKIAKYVGTKRKLRSYINKLSNILAYDILRKNIVSSGMKSDKKVQITKKQYLEFLNKYNINDLTNKPVWVEKDIYYSREGIYYLYILFDNDLNKITNYINNELMYKEEYNNDLTKQAGNELYFSEKISCHSALSKPEIFNFDKMVFSRVFFTRIRNKTIVNEYLKNNKICEFCLKTETFIKEKDQMYFEVHHFIPCNIKIQNQYKNNLDNFANLLSLCPECHRKIHFSIKEVREEMIKKLYYEKFNKNQTFKKYFFEENIEKIIRNYSETFNLE</sequence>
<dbReference type="GO" id="GO:0004519">
    <property type="term" value="F:endonuclease activity"/>
    <property type="evidence" value="ECO:0007669"/>
    <property type="project" value="UniProtKB-KW"/>
</dbReference>
<protein>
    <submittedName>
        <fullName evidence="3">HNH endonuclease</fullName>
    </submittedName>
</protein>
<keyword evidence="3" id="KW-0540">Nuclease</keyword>
<dbReference type="CDD" id="cd00085">
    <property type="entry name" value="HNHc"/>
    <property type="match status" value="1"/>
</dbReference>
<keyword evidence="3" id="KW-0378">Hydrolase</keyword>
<dbReference type="KEGG" id="msyr:CXP39_01895"/>
<gene>
    <name evidence="3" type="ORF">CXP39_01895</name>
</gene>
<evidence type="ECO:0000313" key="3">
    <source>
        <dbReference type="EMBL" id="AUF83543.1"/>
    </source>
</evidence>
<dbReference type="InterPro" id="IPR002711">
    <property type="entry name" value="HNH"/>
</dbReference>
<evidence type="ECO:0000313" key="4">
    <source>
        <dbReference type="Proteomes" id="UP000233419"/>
    </source>
</evidence>
<organism evidence="3 4">
    <name type="scientific">Mesoplasma syrphidae</name>
    <dbReference type="NCBI Taxonomy" id="225999"/>
    <lineage>
        <taxon>Bacteria</taxon>
        <taxon>Bacillati</taxon>
        <taxon>Mycoplasmatota</taxon>
        <taxon>Mollicutes</taxon>
        <taxon>Entomoplasmatales</taxon>
        <taxon>Entomoplasmataceae</taxon>
        <taxon>Mesoplasma</taxon>
    </lineage>
</organism>
<dbReference type="AlphaFoldDB" id="A0A2K9BNC7"/>
<evidence type="ECO:0000256" key="1">
    <source>
        <dbReference type="SAM" id="Phobius"/>
    </source>
</evidence>
<dbReference type="InterPro" id="IPR003615">
    <property type="entry name" value="HNH_nuc"/>
</dbReference>
<reference evidence="3 4" key="1">
    <citation type="submission" date="2017-12" db="EMBL/GenBank/DDBJ databases">
        <title>Mesoplasma syrphidae YJS, Complete Genome.</title>
        <authorList>
            <person name="Knight T.F."/>
            <person name="Citino T."/>
            <person name="Rubinstein R."/>
            <person name="Neuschaefer Z."/>
        </authorList>
    </citation>
    <scope>NUCLEOTIDE SEQUENCE [LARGE SCALE GENOMIC DNA]</scope>
    <source>
        <strain evidence="3 4">YJS</strain>
    </source>
</reference>
<dbReference type="EMBL" id="CP025257">
    <property type="protein sequence ID" value="AUF83543.1"/>
    <property type="molecule type" value="Genomic_DNA"/>
</dbReference>
<accession>A0A2K9BNC7</accession>
<name>A0A2K9BNC7_9MOLU</name>
<keyword evidence="1" id="KW-0472">Membrane</keyword>
<dbReference type="GO" id="GO:0008270">
    <property type="term" value="F:zinc ion binding"/>
    <property type="evidence" value="ECO:0007669"/>
    <property type="project" value="InterPro"/>
</dbReference>
<keyword evidence="3" id="KW-0255">Endonuclease</keyword>
<keyword evidence="4" id="KW-1185">Reference proteome</keyword>